<dbReference type="Gene3D" id="3.50.50.60">
    <property type="entry name" value="FAD/NAD(P)-binding domain"/>
    <property type="match status" value="2"/>
</dbReference>
<keyword evidence="3" id="KW-0560">Oxidoreductase</keyword>
<dbReference type="InterPro" id="IPR050097">
    <property type="entry name" value="Ferredoxin-NADP_redctase_2"/>
</dbReference>
<name>A0A6A6T2U5_9PLEO</name>
<keyword evidence="6" id="KW-1185">Reference proteome</keyword>
<protein>
    <submittedName>
        <fullName evidence="5">FAD/NAD(P)-binding domain-containing protein</fullName>
    </submittedName>
</protein>
<evidence type="ECO:0000259" key="4">
    <source>
        <dbReference type="Pfam" id="PF07992"/>
    </source>
</evidence>
<feature type="domain" description="FAD/NAD(P)-binding" evidence="4">
    <location>
        <begin position="4"/>
        <end position="133"/>
    </location>
</feature>
<comment type="similarity">
    <text evidence="1">Belongs to the class-II pyridine nucleotide-disulfide oxidoreductase family.</text>
</comment>
<reference evidence="5" key="1">
    <citation type="journal article" date="2020" name="Stud. Mycol.">
        <title>101 Dothideomycetes genomes: a test case for predicting lifestyles and emergence of pathogens.</title>
        <authorList>
            <person name="Haridas S."/>
            <person name="Albert R."/>
            <person name="Binder M."/>
            <person name="Bloem J."/>
            <person name="Labutti K."/>
            <person name="Salamov A."/>
            <person name="Andreopoulos B."/>
            <person name="Baker S."/>
            <person name="Barry K."/>
            <person name="Bills G."/>
            <person name="Bluhm B."/>
            <person name="Cannon C."/>
            <person name="Castanera R."/>
            <person name="Culley D."/>
            <person name="Daum C."/>
            <person name="Ezra D."/>
            <person name="Gonzalez J."/>
            <person name="Henrissat B."/>
            <person name="Kuo A."/>
            <person name="Liang C."/>
            <person name="Lipzen A."/>
            <person name="Lutzoni F."/>
            <person name="Magnuson J."/>
            <person name="Mondo S."/>
            <person name="Nolan M."/>
            <person name="Ohm R."/>
            <person name="Pangilinan J."/>
            <person name="Park H.-J."/>
            <person name="Ramirez L."/>
            <person name="Alfaro M."/>
            <person name="Sun H."/>
            <person name="Tritt A."/>
            <person name="Yoshinaga Y."/>
            <person name="Zwiers L.-H."/>
            <person name="Turgeon B."/>
            <person name="Goodwin S."/>
            <person name="Spatafora J."/>
            <person name="Crous P."/>
            <person name="Grigoriev I."/>
        </authorList>
    </citation>
    <scope>NUCLEOTIDE SEQUENCE</scope>
    <source>
        <strain evidence="5">CBS 122681</strain>
    </source>
</reference>
<dbReference type="InterPro" id="IPR023753">
    <property type="entry name" value="FAD/NAD-binding_dom"/>
</dbReference>
<dbReference type="GO" id="GO:0097237">
    <property type="term" value="P:cellular response to toxic substance"/>
    <property type="evidence" value="ECO:0007669"/>
    <property type="project" value="UniProtKB-ARBA"/>
</dbReference>
<dbReference type="GO" id="GO:0016491">
    <property type="term" value="F:oxidoreductase activity"/>
    <property type="evidence" value="ECO:0007669"/>
    <property type="project" value="UniProtKB-KW"/>
</dbReference>
<dbReference type="PRINTS" id="PR00469">
    <property type="entry name" value="PNDRDTASEII"/>
</dbReference>
<evidence type="ECO:0000256" key="1">
    <source>
        <dbReference type="ARBA" id="ARBA00009333"/>
    </source>
</evidence>
<dbReference type="AlphaFoldDB" id="A0A6A6T2U5"/>
<evidence type="ECO:0000313" key="5">
    <source>
        <dbReference type="EMBL" id="KAF2654216.1"/>
    </source>
</evidence>
<evidence type="ECO:0000256" key="2">
    <source>
        <dbReference type="ARBA" id="ARBA00022630"/>
    </source>
</evidence>
<dbReference type="OrthoDB" id="10260355at2759"/>
<dbReference type="Proteomes" id="UP000799324">
    <property type="component" value="Unassembled WGS sequence"/>
</dbReference>
<gene>
    <name evidence="5" type="ORF">K491DRAFT_717390</name>
</gene>
<dbReference type="Pfam" id="PF07992">
    <property type="entry name" value="Pyr_redox_2"/>
    <property type="match status" value="1"/>
</dbReference>
<organism evidence="5 6">
    <name type="scientific">Lophiostoma macrostomum CBS 122681</name>
    <dbReference type="NCBI Taxonomy" id="1314788"/>
    <lineage>
        <taxon>Eukaryota</taxon>
        <taxon>Fungi</taxon>
        <taxon>Dikarya</taxon>
        <taxon>Ascomycota</taxon>
        <taxon>Pezizomycotina</taxon>
        <taxon>Dothideomycetes</taxon>
        <taxon>Pleosporomycetidae</taxon>
        <taxon>Pleosporales</taxon>
        <taxon>Lophiostomataceae</taxon>
        <taxon>Lophiostoma</taxon>
    </lineage>
</organism>
<dbReference type="PANTHER" id="PTHR48105">
    <property type="entry name" value="THIOREDOXIN REDUCTASE 1-RELATED-RELATED"/>
    <property type="match status" value="1"/>
</dbReference>
<proteinExistence type="inferred from homology"/>
<sequence>MNSDILIIGGGPAGLSAASSIVRQSHTTTILDSGTYRNDASHHMHTLPTWDHREPSEFRAAAIKDFERYGTVSVERATVELVKKDENKGVFEATTTDGRTFAAKKLILATGVEDVFPDIPGYSECWVSGIFHCLYCHGWEESGAESSGMLAEGDTGAVLPVLHFARQGLTISKHVTLYTNGNEQLASELKTALAAAPAPMTVDSRKITKIAKGPLRAQVGLHFSDGSEKNEAFLAHKPKFRLRGQIAEQLGCERTSMGTVKVSPPFNQTSVKGVFAAGDCANPMQTITQALFSGTAVGGGAPLQLQAEMWNQEAIF</sequence>
<dbReference type="EMBL" id="MU004368">
    <property type="protein sequence ID" value="KAF2654216.1"/>
    <property type="molecule type" value="Genomic_DNA"/>
</dbReference>
<accession>A0A6A6T2U5</accession>
<evidence type="ECO:0000313" key="6">
    <source>
        <dbReference type="Proteomes" id="UP000799324"/>
    </source>
</evidence>
<dbReference type="InterPro" id="IPR036188">
    <property type="entry name" value="FAD/NAD-bd_sf"/>
</dbReference>
<dbReference type="SUPFAM" id="SSF51905">
    <property type="entry name" value="FAD/NAD(P)-binding domain"/>
    <property type="match status" value="1"/>
</dbReference>
<keyword evidence="2" id="KW-0285">Flavoprotein</keyword>
<dbReference type="PRINTS" id="PR00368">
    <property type="entry name" value="FADPNR"/>
</dbReference>
<evidence type="ECO:0000256" key="3">
    <source>
        <dbReference type="ARBA" id="ARBA00023002"/>
    </source>
</evidence>